<protein>
    <submittedName>
        <fullName evidence="7">PrpR N-terminal domain-containing protein</fullName>
    </submittedName>
</protein>
<dbReference type="Gene3D" id="3.40.50.10660">
    <property type="entry name" value="PrpR receptor domain-like"/>
    <property type="match status" value="1"/>
</dbReference>
<evidence type="ECO:0000256" key="3">
    <source>
        <dbReference type="ARBA" id="ARBA00023015"/>
    </source>
</evidence>
<feature type="domain" description="Sigma-54 factor interaction" evidence="5">
    <location>
        <begin position="328"/>
        <end position="546"/>
    </location>
</feature>
<name>A0A9D2SHX6_9FIRM</name>
<accession>A0A9D2SHX6</accession>
<dbReference type="PROSITE" id="PS50045">
    <property type="entry name" value="SIGMA54_INTERACT_4"/>
    <property type="match status" value="1"/>
</dbReference>
<dbReference type="GO" id="GO:0043565">
    <property type="term" value="F:sequence-specific DNA binding"/>
    <property type="evidence" value="ECO:0007669"/>
    <property type="project" value="InterPro"/>
</dbReference>
<evidence type="ECO:0000313" key="8">
    <source>
        <dbReference type="Proteomes" id="UP000823910"/>
    </source>
</evidence>
<dbReference type="Gene3D" id="3.40.50.300">
    <property type="entry name" value="P-loop containing nucleotide triphosphate hydrolases"/>
    <property type="match status" value="1"/>
</dbReference>
<dbReference type="Pfam" id="PF02954">
    <property type="entry name" value="HTH_8"/>
    <property type="match status" value="1"/>
</dbReference>
<dbReference type="CDD" id="cd00130">
    <property type="entry name" value="PAS"/>
    <property type="match status" value="1"/>
</dbReference>
<dbReference type="Pfam" id="PF25601">
    <property type="entry name" value="AAA_lid_14"/>
    <property type="match status" value="1"/>
</dbReference>
<dbReference type="Pfam" id="PF06506">
    <property type="entry name" value="PrpR_N"/>
    <property type="match status" value="1"/>
</dbReference>
<dbReference type="PANTHER" id="PTHR32071:SF57">
    <property type="entry name" value="C4-DICARBOXYLATE TRANSPORT TRANSCRIPTIONAL REGULATORY PROTEIN DCTD"/>
    <property type="match status" value="1"/>
</dbReference>
<dbReference type="PRINTS" id="PR01590">
    <property type="entry name" value="HTHFIS"/>
</dbReference>
<keyword evidence="2" id="KW-0067">ATP-binding</keyword>
<dbReference type="InterPro" id="IPR058031">
    <property type="entry name" value="AAA_lid_NorR"/>
</dbReference>
<dbReference type="SMART" id="SM00091">
    <property type="entry name" value="PAS"/>
    <property type="match status" value="1"/>
</dbReference>
<comment type="caution">
    <text evidence="7">The sequence shown here is derived from an EMBL/GenBank/DDBJ whole genome shotgun (WGS) entry which is preliminary data.</text>
</comment>
<dbReference type="InterPro" id="IPR000014">
    <property type="entry name" value="PAS"/>
</dbReference>
<dbReference type="AlphaFoldDB" id="A0A9D2SHX6"/>
<dbReference type="PROSITE" id="PS50112">
    <property type="entry name" value="PAS"/>
    <property type="match status" value="1"/>
</dbReference>
<reference evidence="7" key="1">
    <citation type="journal article" date="2021" name="PeerJ">
        <title>Extensive microbial diversity within the chicken gut microbiome revealed by metagenomics and culture.</title>
        <authorList>
            <person name="Gilroy R."/>
            <person name="Ravi A."/>
            <person name="Getino M."/>
            <person name="Pursley I."/>
            <person name="Horton D.L."/>
            <person name="Alikhan N.F."/>
            <person name="Baker D."/>
            <person name="Gharbi K."/>
            <person name="Hall N."/>
            <person name="Watson M."/>
            <person name="Adriaenssens E.M."/>
            <person name="Foster-Nyarko E."/>
            <person name="Jarju S."/>
            <person name="Secka A."/>
            <person name="Antonio M."/>
            <person name="Oren A."/>
            <person name="Chaudhuri R.R."/>
            <person name="La Ragione R."/>
            <person name="Hildebrand F."/>
            <person name="Pallen M.J."/>
        </authorList>
    </citation>
    <scope>NUCLEOTIDE SEQUENCE</scope>
    <source>
        <strain evidence="7">CHK180-15479</strain>
    </source>
</reference>
<evidence type="ECO:0000256" key="1">
    <source>
        <dbReference type="ARBA" id="ARBA00022741"/>
    </source>
</evidence>
<evidence type="ECO:0000259" key="5">
    <source>
        <dbReference type="PROSITE" id="PS50045"/>
    </source>
</evidence>
<dbReference type="InterPro" id="IPR035965">
    <property type="entry name" value="PAS-like_dom_sf"/>
</dbReference>
<keyword evidence="4" id="KW-0804">Transcription</keyword>
<organism evidence="7 8">
    <name type="scientific">Candidatus Enterocloster excrementipullorum</name>
    <dbReference type="NCBI Taxonomy" id="2838559"/>
    <lineage>
        <taxon>Bacteria</taxon>
        <taxon>Bacillati</taxon>
        <taxon>Bacillota</taxon>
        <taxon>Clostridia</taxon>
        <taxon>Lachnospirales</taxon>
        <taxon>Lachnospiraceae</taxon>
        <taxon>Enterocloster</taxon>
    </lineage>
</organism>
<evidence type="ECO:0000256" key="2">
    <source>
        <dbReference type="ARBA" id="ARBA00022840"/>
    </source>
</evidence>
<dbReference type="InterPro" id="IPR013767">
    <property type="entry name" value="PAS_fold"/>
</dbReference>
<evidence type="ECO:0000256" key="4">
    <source>
        <dbReference type="ARBA" id="ARBA00023163"/>
    </source>
</evidence>
<reference evidence="7" key="2">
    <citation type="submission" date="2021-04" db="EMBL/GenBank/DDBJ databases">
        <authorList>
            <person name="Gilroy R."/>
        </authorList>
    </citation>
    <scope>NUCLEOTIDE SEQUENCE</scope>
    <source>
        <strain evidence="7">CHK180-15479</strain>
    </source>
</reference>
<dbReference type="SUPFAM" id="SSF46689">
    <property type="entry name" value="Homeodomain-like"/>
    <property type="match status" value="1"/>
</dbReference>
<dbReference type="Proteomes" id="UP000823910">
    <property type="component" value="Unassembled WGS sequence"/>
</dbReference>
<dbReference type="GO" id="GO:0005524">
    <property type="term" value="F:ATP binding"/>
    <property type="evidence" value="ECO:0007669"/>
    <property type="project" value="UniProtKB-KW"/>
</dbReference>
<dbReference type="EMBL" id="DWWT01000032">
    <property type="protein sequence ID" value="HJC06022.1"/>
    <property type="molecule type" value="Genomic_DNA"/>
</dbReference>
<proteinExistence type="predicted"/>
<dbReference type="InterPro" id="IPR027417">
    <property type="entry name" value="P-loop_NTPase"/>
</dbReference>
<dbReference type="SUPFAM" id="SSF52540">
    <property type="entry name" value="P-loop containing nucleoside triphosphate hydrolases"/>
    <property type="match status" value="1"/>
</dbReference>
<dbReference type="Gene3D" id="3.40.50.2300">
    <property type="match status" value="1"/>
</dbReference>
<dbReference type="Gene3D" id="1.10.8.60">
    <property type="match status" value="1"/>
</dbReference>
<dbReference type="Gene3D" id="1.10.10.60">
    <property type="entry name" value="Homeodomain-like"/>
    <property type="match status" value="1"/>
</dbReference>
<dbReference type="PANTHER" id="PTHR32071">
    <property type="entry name" value="TRANSCRIPTIONAL REGULATORY PROTEIN"/>
    <property type="match status" value="1"/>
</dbReference>
<dbReference type="Gene3D" id="3.30.450.20">
    <property type="entry name" value="PAS domain"/>
    <property type="match status" value="1"/>
</dbReference>
<sequence length="629" mass="69907">MGKIALLVPREEMLYQAHNILQEKKYAVGDMRVIQTENAVMEARDAIGKGASIIIARGLQASMIKQYTDVPVVEIVATAQEMALLVVRARQILKKERPFIAAVGFKNMFCDMRYFDSIYNIKLRTYFAGRPSELRETALKAIEDGAELLIGGDVAVEAAKEADLPSLFLSSTEDSMRVAFSMAESMDFAMGAQKRSSAQLEALLDYSFNGVVNIDREGRITAANPVMKDILGHGGEEAVGKLLPDVFSDIDHEKFGQVLRGEAESYASFMDANGTSVFAVLAPVRVGNETEGAILTCHKVRRQREEQPVQEKPSKYPGLTATGRLSMIAQRSKPMQNCIRLARLYAQAREPVLILGEEGTERRILAEGIHNLGPAAGGAFFAVMCGGLSGQQQEDALFGDNGAFFAADGGTLYLEDVEALSPLCQGEICRLIRYRRGGRDYQNPRPLRIRVMASSQKNLEELGKLAGQGILKAELYYLLAGLVLEIPPLRSRPEDLDDLIRQRIKEAFDQYGRYHKLTAGAQRLLREYAWPGNLLQLSAFLNRMVLTADRHSIDELQIGRLLAELYPPGLSAAELPREKQEAQELTESREAREILRILAEEGGSRERTAQRLGISKATLWRRMKKFHIQ</sequence>
<keyword evidence="3" id="KW-0805">Transcription regulation</keyword>
<dbReference type="GO" id="GO:0006355">
    <property type="term" value="P:regulation of DNA-templated transcription"/>
    <property type="evidence" value="ECO:0007669"/>
    <property type="project" value="InterPro"/>
</dbReference>
<feature type="domain" description="PAS" evidence="6">
    <location>
        <begin position="196"/>
        <end position="266"/>
    </location>
</feature>
<evidence type="ECO:0000313" key="7">
    <source>
        <dbReference type="EMBL" id="HJC06022.1"/>
    </source>
</evidence>
<dbReference type="InterPro" id="IPR009057">
    <property type="entry name" value="Homeodomain-like_sf"/>
</dbReference>
<dbReference type="SUPFAM" id="SSF159800">
    <property type="entry name" value="PrpR receptor domain-like"/>
    <property type="match status" value="1"/>
</dbReference>
<dbReference type="Pfam" id="PF00989">
    <property type="entry name" value="PAS"/>
    <property type="match status" value="1"/>
</dbReference>
<dbReference type="InterPro" id="IPR002197">
    <property type="entry name" value="HTH_Fis"/>
</dbReference>
<dbReference type="SUPFAM" id="SSF55785">
    <property type="entry name" value="PYP-like sensor domain (PAS domain)"/>
    <property type="match status" value="1"/>
</dbReference>
<gene>
    <name evidence="7" type="ORF">H9704_07695</name>
</gene>
<keyword evidence="1" id="KW-0547">Nucleotide-binding</keyword>
<dbReference type="InterPro" id="IPR010524">
    <property type="entry name" value="Sig_transdc_resp-reg_PrpR_N"/>
</dbReference>
<dbReference type="GO" id="GO:0000156">
    <property type="term" value="F:phosphorelay response regulator activity"/>
    <property type="evidence" value="ECO:0007669"/>
    <property type="project" value="InterPro"/>
</dbReference>
<evidence type="ECO:0000259" key="6">
    <source>
        <dbReference type="PROSITE" id="PS50112"/>
    </source>
</evidence>
<dbReference type="Pfam" id="PF00158">
    <property type="entry name" value="Sigma54_activat"/>
    <property type="match status" value="1"/>
</dbReference>
<dbReference type="NCBIfam" id="TIGR00229">
    <property type="entry name" value="sensory_box"/>
    <property type="match status" value="1"/>
</dbReference>
<dbReference type="InterPro" id="IPR002078">
    <property type="entry name" value="Sigma_54_int"/>
</dbReference>